<evidence type="ECO:0000313" key="3">
    <source>
        <dbReference type="EMBL" id="CAB4908900.1"/>
    </source>
</evidence>
<protein>
    <submittedName>
        <fullName evidence="3">Unannotated protein</fullName>
    </submittedName>
</protein>
<feature type="region of interest" description="Disordered" evidence="2">
    <location>
        <begin position="58"/>
        <end position="79"/>
    </location>
</feature>
<dbReference type="NCBIfam" id="TIGR01552">
    <property type="entry name" value="phd_fam"/>
    <property type="match status" value="1"/>
</dbReference>
<evidence type="ECO:0000256" key="1">
    <source>
        <dbReference type="ARBA" id="ARBA00009981"/>
    </source>
</evidence>
<evidence type="ECO:0000256" key="2">
    <source>
        <dbReference type="SAM" id="MobiDB-lite"/>
    </source>
</evidence>
<gene>
    <name evidence="3" type="ORF">UFOPK3516_01364</name>
</gene>
<dbReference type="AlphaFoldDB" id="A0A6J7GXC8"/>
<dbReference type="Pfam" id="PF02604">
    <property type="entry name" value="PhdYeFM_antitox"/>
    <property type="match status" value="1"/>
</dbReference>
<organism evidence="3">
    <name type="scientific">freshwater metagenome</name>
    <dbReference type="NCBI Taxonomy" id="449393"/>
    <lineage>
        <taxon>unclassified sequences</taxon>
        <taxon>metagenomes</taxon>
        <taxon>ecological metagenomes</taxon>
    </lineage>
</organism>
<dbReference type="SUPFAM" id="SSF143120">
    <property type="entry name" value="YefM-like"/>
    <property type="match status" value="1"/>
</dbReference>
<dbReference type="InterPro" id="IPR006442">
    <property type="entry name" value="Antitoxin_Phd/YefM"/>
</dbReference>
<proteinExistence type="inferred from homology"/>
<accession>A0A6J7GXC8</accession>
<dbReference type="InterPro" id="IPR036165">
    <property type="entry name" value="YefM-like_sf"/>
</dbReference>
<dbReference type="EMBL" id="CAFBMB010000141">
    <property type="protein sequence ID" value="CAB4908900.1"/>
    <property type="molecule type" value="Genomic_DNA"/>
</dbReference>
<name>A0A6J7GXC8_9ZZZZ</name>
<dbReference type="Gene3D" id="3.40.1620.10">
    <property type="entry name" value="YefM-like domain"/>
    <property type="match status" value="1"/>
</dbReference>
<reference evidence="3" key="1">
    <citation type="submission" date="2020-05" db="EMBL/GenBank/DDBJ databases">
        <authorList>
            <person name="Chiriac C."/>
            <person name="Salcher M."/>
            <person name="Ghai R."/>
            <person name="Kavagutti S V."/>
        </authorList>
    </citation>
    <scope>NUCLEOTIDE SEQUENCE</scope>
</reference>
<comment type="similarity">
    <text evidence="1">Belongs to the phD/YefM antitoxin family.</text>
</comment>
<feature type="compositionally biased region" description="Basic and acidic residues" evidence="2">
    <location>
        <begin position="63"/>
        <end position="79"/>
    </location>
</feature>
<sequence>MLDAKNSLSRLVAAAVGGEDVVIANRGKPVVRLVPVDGVQTNTGTALAEWFTMNPAPVSRPRSAKDIEAQLQENRDAWT</sequence>